<sequence>MEINFEPHICVYLDVLGGATIFSNADTDKETAEEFLQCILDFENRLNGIRHGKKTVVKTFSDNIFAAIPIEATPTISTKEWVGYFLHEVIQQIKMIFLLSELPIRGGVTIGNLFINERAILGPAVPRAVHLEEMEAKYPRVVVDKSVLDLLPQFRGFELEEHPMIYRGEDNVSSLNYLGLDSYLLKKHGEIIQQKILEFSNNERILPKYKWLEKYHLAMVEKMTGMNLVIR</sequence>
<name>A0AAI9IIZ4_9BURK</name>
<gene>
    <name evidence="1" type="ORF">HFRIS_001190</name>
</gene>
<proteinExistence type="predicted"/>
<dbReference type="InterPro" id="IPR029787">
    <property type="entry name" value="Nucleotide_cyclase"/>
</dbReference>
<evidence type="ECO:0008006" key="3">
    <source>
        <dbReference type="Google" id="ProtNLM"/>
    </source>
</evidence>
<evidence type="ECO:0000313" key="2">
    <source>
        <dbReference type="Proteomes" id="UP000006772"/>
    </source>
</evidence>
<protein>
    <recommendedName>
        <fullName evidence="3">Guanylate cyclase domain-containing protein</fullName>
    </recommendedName>
</protein>
<dbReference type="RefSeq" id="WP_006461368.1">
    <property type="nucleotide sequence ID" value="NZ_AEEC02000001.1"/>
</dbReference>
<organism evidence="1 2">
    <name type="scientific">Herbaspirillum frisingense GSF30</name>
    <dbReference type="NCBI Taxonomy" id="864073"/>
    <lineage>
        <taxon>Bacteria</taxon>
        <taxon>Pseudomonadati</taxon>
        <taxon>Pseudomonadota</taxon>
        <taxon>Betaproteobacteria</taxon>
        <taxon>Burkholderiales</taxon>
        <taxon>Oxalobacteraceae</taxon>
        <taxon>Herbaspirillum</taxon>
    </lineage>
</organism>
<dbReference type="AlphaFoldDB" id="A0AAI9IIZ4"/>
<dbReference type="EMBL" id="AEEC02000001">
    <property type="protein sequence ID" value="EOA06884.1"/>
    <property type="molecule type" value="Genomic_DNA"/>
</dbReference>
<dbReference type="SUPFAM" id="SSF55073">
    <property type="entry name" value="Nucleotide cyclase"/>
    <property type="match status" value="1"/>
</dbReference>
<accession>A0AAI9IIZ4</accession>
<reference evidence="1 2" key="1">
    <citation type="journal article" date="2013" name="Front. Microbiol.">
        <title>The genome of the endophytic bacterium H. frisingense GSF30(T) identifies diverse strategies in the Herbaspirillum genus to interact with plants.</title>
        <authorList>
            <person name="Straub D."/>
            <person name="Rothballer M."/>
            <person name="Hartmann A."/>
            <person name="Ludewig U."/>
        </authorList>
    </citation>
    <scope>NUCLEOTIDE SEQUENCE [LARGE SCALE GENOMIC DNA]</scope>
    <source>
        <strain evidence="1 2">GSF30</strain>
    </source>
</reference>
<evidence type="ECO:0000313" key="1">
    <source>
        <dbReference type="EMBL" id="EOA06884.1"/>
    </source>
</evidence>
<comment type="caution">
    <text evidence="1">The sequence shown here is derived from an EMBL/GenBank/DDBJ whole genome shotgun (WGS) entry which is preliminary data.</text>
</comment>
<dbReference type="Gene3D" id="3.30.70.1230">
    <property type="entry name" value="Nucleotide cyclase"/>
    <property type="match status" value="1"/>
</dbReference>
<dbReference type="Proteomes" id="UP000006772">
    <property type="component" value="Unassembled WGS sequence"/>
</dbReference>